<feature type="non-terminal residue" evidence="1">
    <location>
        <position position="1"/>
    </location>
</feature>
<proteinExistence type="predicted"/>
<evidence type="ECO:0000313" key="2">
    <source>
        <dbReference type="Proteomes" id="UP000789702"/>
    </source>
</evidence>
<name>A0ACA9PIL2_9GLOM</name>
<keyword evidence="2" id="KW-1185">Reference proteome</keyword>
<dbReference type="EMBL" id="CAJVPU010028108">
    <property type="protein sequence ID" value="CAG8705922.1"/>
    <property type="molecule type" value="Genomic_DNA"/>
</dbReference>
<sequence>QSCANIAKELILHNIYLSKVELKKAAEEYMVESESEFYENMNNKQWNIYYKNKLTLP</sequence>
<evidence type="ECO:0000313" key="1">
    <source>
        <dbReference type="EMBL" id="CAG8705922.1"/>
    </source>
</evidence>
<dbReference type="Proteomes" id="UP000789702">
    <property type="component" value="Unassembled WGS sequence"/>
</dbReference>
<feature type="non-terminal residue" evidence="1">
    <location>
        <position position="57"/>
    </location>
</feature>
<comment type="caution">
    <text evidence="1">The sequence shown here is derived from an EMBL/GenBank/DDBJ whole genome shotgun (WGS) entry which is preliminary data.</text>
</comment>
<gene>
    <name evidence="1" type="ORF">DHETER_LOCUS11993</name>
</gene>
<reference evidence="1" key="1">
    <citation type="submission" date="2021-06" db="EMBL/GenBank/DDBJ databases">
        <authorList>
            <person name="Kallberg Y."/>
            <person name="Tangrot J."/>
            <person name="Rosling A."/>
        </authorList>
    </citation>
    <scope>NUCLEOTIDE SEQUENCE</scope>
    <source>
        <strain evidence="1">IL203A</strain>
    </source>
</reference>
<accession>A0ACA9PIL2</accession>
<organism evidence="1 2">
    <name type="scientific">Dentiscutata heterogama</name>
    <dbReference type="NCBI Taxonomy" id="1316150"/>
    <lineage>
        <taxon>Eukaryota</taxon>
        <taxon>Fungi</taxon>
        <taxon>Fungi incertae sedis</taxon>
        <taxon>Mucoromycota</taxon>
        <taxon>Glomeromycotina</taxon>
        <taxon>Glomeromycetes</taxon>
        <taxon>Diversisporales</taxon>
        <taxon>Gigasporaceae</taxon>
        <taxon>Dentiscutata</taxon>
    </lineage>
</organism>
<protein>
    <submittedName>
        <fullName evidence="1">12234_t:CDS:1</fullName>
    </submittedName>
</protein>